<evidence type="ECO:0008006" key="5">
    <source>
        <dbReference type="Google" id="ProtNLM"/>
    </source>
</evidence>
<dbReference type="VEuPathDB" id="FungiDB:ASPCADRAFT_206367"/>
<organism evidence="3 4">
    <name type="scientific">Aspergillus carbonarius (strain ITEM 5010)</name>
    <dbReference type="NCBI Taxonomy" id="602072"/>
    <lineage>
        <taxon>Eukaryota</taxon>
        <taxon>Fungi</taxon>
        <taxon>Dikarya</taxon>
        <taxon>Ascomycota</taxon>
        <taxon>Pezizomycotina</taxon>
        <taxon>Eurotiomycetes</taxon>
        <taxon>Eurotiomycetidae</taxon>
        <taxon>Eurotiales</taxon>
        <taxon>Aspergillaceae</taxon>
        <taxon>Aspergillus</taxon>
        <taxon>Aspergillus subgen. Circumdati</taxon>
    </lineage>
</organism>
<dbReference type="OrthoDB" id="2156052at2759"/>
<feature type="region of interest" description="Disordered" evidence="2">
    <location>
        <begin position="386"/>
        <end position="494"/>
    </location>
</feature>
<accession>A0A1R3RSS4</accession>
<feature type="compositionally biased region" description="Basic residues" evidence="2">
    <location>
        <begin position="706"/>
        <end position="718"/>
    </location>
</feature>
<feature type="compositionally biased region" description="Polar residues" evidence="2">
    <location>
        <begin position="451"/>
        <end position="462"/>
    </location>
</feature>
<protein>
    <recommendedName>
        <fullName evidence="5">Protein kinase domain-containing protein</fullName>
    </recommendedName>
</protein>
<evidence type="ECO:0000313" key="4">
    <source>
        <dbReference type="Proteomes" id="UP000188318"/>
    </source>
</evidence>
<feature type="compositionally biased region" description="Polar residues" evidence="2">
    <location>
        <begin position="471"/>
        <end position="480"/>
    </location>
</feature>
<evidence type="ECO:0000313" key="3">
    <source>
        <dbReference type="EMBL" id="OOF97545.1"/>
    </source>
</evidence>
<proteinExistence type="predicted"/>
<evidence type="ECO:0000256" key="2">
    <source>
        <dbReference type="SAM" id="MobiDB-lite"/>
    </source>
</evidence>
<name>A0A1R3RSS4_ASPC5</name>
<reference evidence="4" key="1">
    <citation type="journal article" date="2017" name="Genome Biol.">
        <title>Comparative genomics reveals high biological diversity and specific adaptations in the industrially and medically important fungal genus Aspergillus.</title>
        <authorList>
            <person name="de Vries R.P."/>
            <person name="Riley R."/>
            <person name="Wiebenga A."/>
            <person name="Aguilar-Osorio G."/>
            <person name="Amillis S."/>
            <person name="Uchima C.A."/>
            <person name="Anderluh G."/>
            <person name="Asadollahi M."/>
            <person name="Askin M."/>
            <person name="Barry K."/>
            <person name="Battaglia E."/>
            <person name="Bayram O."/>
            <person name="Benocci T."/>
            <person name="Braus-Stromeyer S.A."/>
            <person name="Caldana C."/>
            <person name="Canovas D."/>
            <person name="Cerqueira G.C."/>
            <person name="Chen F."/>
            <person name="Chen W."/>
            <person name="Choi C."/>
            <person name="Clum A."/>
            <person name="Dos Santos R.A."/>
            <person name="Damasio A.R."/>
            <person name="Diallinas G."/>
            <person name="Emri T."/>
            <person name="Fekete E."/>
            <person name="Flipphi M."/>
            <person name="Freyberg S."/>
            <person name="Gallo A."/>
            <person name="Gournas C."/>
            <person name="Habgood R."/>
            <person name="Hainaut M."/>
            <person name="Harispe M.L."/>
            <person name="Henrissat B."/>
            <person name="Hilden K.S."/>
            <person name="Hope R."/>
            <person name="Hossain A."/>
            <person name="Karabika E."/>
            <person name="Karaffa L."/>
            <person name="Karanyi Z."/>
            <person name="Krasevec N."/>
            <person name="Kuo A."/>
            <person name="Kusch H."/>
            <person name="LaButti K."/>
            <person name="Lagendijk E.L."/>
            <person name="Lapidus A."/>
            <person name="Levasseur A."/>
            <person name="Lindquist E."/>
            <person name="Lipzen A."/>
            <person name="Logrieco A.F."/>
            <person name="MacCabe A."/>
            <person name="Maekelae M.R."/>
            <person name="Malavazi I."/>
            <person name="Melin P."/>
            <person name="Meyer V."/>
            <person name="Mielnichuk N."/>
            <person name="Miskei M."/>
            <person name="Molnar A.P."/>
            <person name="Mule G."/>
            <person name="Ngan C.Y."/>
            <person name="Orejas M."/>
            <person name="Orosz E."/>
            <person name="Ouedraogo J.P."/>
            <person name="Overkamp K.M."/>
            <person name="Park H.-S."/>
            <person name="Perrone G."/>
            <person name="Piumi F."/>
            <person name="Punt P.J."/>
            <person name="Ram A.F."/>
            <person name="Ramon A."/>
            <person name="Rauscher S."/>
            <person name="Record E."/>
            <person name="Riano-Pachon D.M."/>
            <person name="Robert V."/>
            <person name="Roehrig J."/>
            <person name="Ruller R."/>
            <person name="Salamov A."/>
            <person name="Salih N.S."/>
            <person name="Samson R.A."/>
            <person name="Sandor E."/>
            <person name="Sanguinetti M."/>
            <person name="Schuetze T."/>
            <person name="Sepcic K."/>
            <person name="Shelest E."/>
            <person name="Sherlock G."/>
            <person name="Sophianopoulou V."/>
            <person name="Squina F.M."/>
            <person name="Sun H."/>
            <person name="Susca A."/>
            <person name="Todd R.B."/>
            <person name="Tsang A."/>
            <person name="Unkles S.E."/>
            <person name="van de Wiele N."/>
            <person name="van Rossen-Uffink D."/>
            <person name="Oliveira J.V."/>
            <person name="Vesth T.C."/>
            <person name="Visser J."/>
            <person name="Yu J.-H."/>
            <person name="Zhou M."/>
            <person name="Andersen M.R."/>
            <person name="Archer D.B."/>
            <person name="Baker S.E."/>
            <person name="Benoit I."/>
            <person name="Brakhage A.A."/>
            <person name="Braus G.H."/>
            <person name="Fischer R."/>
            <person name="Frisvad J.C."/>
            <person name="Goldman G.H."/>
            <person name="Houbraken J."/>
            <person name="Oakley B."/>
            <person name="Pocsi I."/>
            <person name="Scazzocchio C."/>
            <person name="Seiboth B."/>
            <person name="vanKuyk P.A."/>
            <person name="Wortman J."/>
            <person name="Dyer P.S."/>
            <person name="Grigoriev I.V."/>
        </authorList>
    </citation>
    <scope>NUCLEOTIDE SEQUENCE [LARGE SCALE GENOMIC DNA]</scope>
    <source>
        <strain evidence="4">ITEM 5010</strain>
    </source>
</reference>
<dbReference type="AlphaFoldDB" id="A0A1R3RSS4"/>
<feature type="region of interest" description="Disordered" evidence="2">
    <location>
        <begin position="704"/>
        <end position="732"/>
    </location>
</feature>
<dbReference type="OMA" id="KLTCTIY"/>
<dbReference type="Proteomes" id="UP000188318">
    <property type="component" value="Unassembled WGS sequence"/>
</dbReference>
<feature type="coiled-coil region" evidence="1">
    <location>
        <begin position="13"/>
        <end position="47"/>
    </location>
</feature>
<dbReference type="EMBL" id="KV907497">
    <property type="protein sequence ID" value="OOF97545.1"/>
    <property type="molecule type" value="Genomic_DNA"/>
</dbReference>
<dbReference type="STRING" id="602072.A0A1R3RSS4"/>
<evidence type="ECO:0000256" key="1">
    <source>
        <dbReference type="SAM" id="Coils"/>
    </source>
</evidence>
<feature type="compositionally biased region" description="Polar residues" evidence="2">
    <location>
        <begin position="393"/>
        <end position="420"/>
    </location>
</feature>
<sequence>MANNSSPDYKTLFLEAQERAKQAQDSAKQAQEGAKQAQERLAQEIKRSRRSTFAELLSSCHNLLSRPLKIESPARSTTGTIPLPIGKYCPVRLEPWTDCAARLQEIYNSISNYLEPTDDAEARFFVPRMTLEEDARRVHLYPMNSEHALEYYESVAVEGHVHDIVAELCKIEAAQDQFGLGDGIRFDNHTNALDESDRIEANNSQPSSIKHPRPDQFCIHRFDKGTNTLLASVEYKPGHKLSNETLRLGLRPMNLWWDMVKSNKIPQEEVRKLKYDAEKLVCSALVQEYHVMIQEGLEYSYVTNGAARVLLRVPFDDPSTLYYFFCDPNRELEDDICQSLHEPNTSIARVLCLCLMAFGSTPRDHEWRQAAQSRLPLWTSNFDTESKIPPDVLQQSGSQPDSTSSEHVSPKTSSEFQPSSPLEPPTTADRRIPTRSRATCAPSGFRHRTPSPDSSGSDSHQLTGRKRGFSQVGSSPSNQRVAREREAGIHRGGQPRRHDVLFCTQRCLLGLQTGGNLDDSCPNVGLHRQDQNDVKHPLTSEDLVRSLKAQLDENIDRCIPLGGCGAYGAPFKLTCITYGYTVVGKGTTTGLWKIVSREAQVYQILRRAQGSAVPVFLGSIDLLKTYFLHGAGEIRHMLVMGWGGETTARMEPTSSLDQEIRRSNAEIQALGIRHDDLRSDNILWNEELGRALIIDFHRSTLINRRPTSHGSRKAKRRLIGAEPRDRKRLRVP</sequence>
<dbReference type="InterPro" id="IPR011009">
    <property type="entry name" value="Kinase-like_dom_sf"/>
</dbReference>
<dbReference type="Gene3D" id="1.10.510.10">
    <property type="entry name" value="Transferase(Phosphotransferase) domain 1"/>
    <property type="match status" value="1"/>
</dbReference>
<keyword evidence="4" id="KW-1185">Reference proteome</keyword>
<gene>
    <name evidence="3" type="ORF">ASPCADRAFT_206367</name>
</gene>
<keyword evidence="1" id="KW-0175">Coiled coil</keyword>
<dbReference type="SUPFAM" id="SSF56112">
    <property type="entry name" value="Protein kinase-like (PK-like)"/>
    <property type="match status" value="1"/>
</dbReference>